<evidence type="ECO:0000313" key="2">
    <source>
        <dbReference type="Proteomes" id="UP001642464"/>
    </source>
</evidence>
<evidence type="ECO:0008006" key="3">
    <source>
        <dbReference type="Google" id="ProtNLM"/>
    </source>
</evidence>
<name>A0ABP0MR81_9DINO</name>
<gene>
    <name evidence="1" type="ORF">SCF082_LOCUS28745</name>
</gene>
<reference evidence="1 2" key="1">
    <citation type="submission" date="2024-02" db="EMBL/GenBank/DDBJ databases">
        <authorList>
            <person name="Chen Y."/>
            <person name="Shah S."/>
            <person name="Dougan E. K."/>
            <person name="Thang M."/>
            <person name="Chan C."/>
        </authorList>
    </citation>
    <scope>NUCLEOTIDE SEQUENCE [LARGE SCALE GENOMIC DNA]</scope>
</reference>
<sequence length="220" mass="24290">MRRSWYSRAAWVESSQDWTPNLGQSWYSWDWLGDKSTSKTAGASALPAGPFIAHAREAKRCAAVAGAEEVKLALTVQGPQQGLAMVNGLKQVENRSWQIPTGWYALHVGAKPLKALGKAWVYRMEEAWPDAPAEETLPSSCIIGLIRISDHRHPSECETSQKIWAVGPICHIIDEAIELPRPIPARGHAGLWPLSTAARVELLQQLPQGRRSGCRVGKRE</sequence>
<dbReference type="EMBL" id="CAXAMM010022781">
    <property type="protein sequence ID" value="CAK9052565.1"/>
    <property type="molecule type" value="Genomic_DNA"/>
</dbReference>
<proteinExistence type="predicted"/>
<organism evidence="1 2">
    <name type="scientific">Durusdinium trenchii</name>
    <dbReference type="NCBI Taxonomy" id="1381693"/>
    <lineage>
        <taxon>Eukaryota</taxon>
        <taxon>Sar</taxon>
        <taxon>Alveolata</taxon>
        <taxon>Dinophyceae</taxon>
        <taxon>Suessiales</taxon>
        <taxon>Symbiodiniaceae</taxon>
        <taxon>Durusdinium</taxon>
    </lineage>
</organism>
<accession>A0ABP0MR81</accession>
<keyword evidence="2" id="KW-1185">Reference proteome</keyword>
<comment type="caution">
    <text evidence="1">The sequence shown here is derived from an EMBL/GenBank/DDBJ whole genome shotgun (WGS) entry which is preliminary data.</text>
</comment>
<dbReference type="Proteomes" id="UP001642464">
    <property type="component" value="Unassembled WGS sequence"/>
</dbReference>
<protein>
    <recommendedName>
        <fullName evidence="3">ASCH domain-containing protein</fullName>
    </recommendedName>
</protein>
<evidence type="ECO:0000313" key="1">
    <source>
        <dbReference type="EMBL" id="CAK9052565.1"/>
    </source>
</evidence>